<evidence type="ECO:0000256" key="14">
    <source>
        <dbReference type="RuleBase" id="RU003587"/>
    </source>
</evidence>
<dbReference type="GO" id="GO:0009380">
    <property type="term" value="C:excinuclease repair complex"/>
    <property type="evidence" value="ECO:0007669"/>
    <property type="project" value="InterPro"/>
</dbReference>
<keyword evidence="10 13" id="KW-0742">SOS response</keyword>
<sequence length="707" mass="80926">MTQFQIDSRFRPAGDQPKAIEALVKGLKNNRKNQTLLGVTGSGKTFTMANVIEQLQRPALVLSHNKTLAAQLYAEFKEFFPHNAVTYFVSYYDYYQPEAYIPQRDIYIEKDSSINEEIDRLRLLATSALVSRRDVIVVASVSCIYGLGSPKDYLEMMIPLRKGESIDRDELLRKLCDIQYTRNDHAPERANFRVRGDVIDVWPAYEEFAYRIELWGDEIDKLSIIHPVTSDEVRSLEEIYIYPAKHYVLPEDRVASAVAEIEKELAEQLEKFKKEGKLLEAQRLNARTRHDLELLREVGFCPGIENYSRALSGRPPGEPPYTLLDFFPNDFLTFIDESHVTIPQIRAMFNGDHARKTTLVEHGFRLPMALDNRPLKFDEWETRRKQAIFVSATPSDWELEQSQGEIVEQVIRPTGLVDPVIHIHPSRGQVQHLMGLIKGRAEKDERVLVTALTKKLCEDLTAYLREEGLRCAWLHSELDAFERVEIIRELREGKYDTLVGVNLLREGLDIPEVSLVAILDADKEGFLRSETSLIQTIGRSARNVNAEVYLYADSVTNSMQLAIDETNRRRELQVAYNKKHGITPETIRKSIRRGIEEDAEANKIVQQASGKSSEVEYVTLEYISELEAEMLKAAESLDFERAAQLRDRILQLKKQVGQAIQADEDLTTQRDREPKNRGRRKSRGAAARGEEKPAQRGRVPKPKKFGS</sequence>
<dbReference type="Pfam" id="PF04851">
    <property type="entry name" value="ResIII"/>
    <property type="match status" value="1"/>
</dbReference>
<gene>
    <name evidence="13 19" type="primary">uvrB</name>
    <name evidence="19" type="ORF">Spb1_17620</name>
</gene>
<comment type="function">
    <text evidence="13">The UvrABC repair system catalyzes the recognition and processing of DNA lesions. A damage recognition complex composed of 2 UvrA and 2 UvrB subunits scans DNA for abnormalities. Upon binding of the UvrA(2)B(2) complex to a putative damaged site, the DNA wraps around one UvrB monomer. DNA wrap is dependent on ATP binding by UvrB and probably causes local melting of the DNA helix, facilitating insertion of UvrB beta-hairpin between the DNA strands. Then UvrB probes one DNA strand for the presence of a lesion. If a lesion is found the UvrA subunits dissociate and the UvrB-DNA preincision complex is formed. This complex is subsequently bound by UvrC and the second UvrB is released. If no lesion is found, the DNA wraps around the other UvrB subunit that will check the other stand for damage.</text>
</comment>
<dbReference type="SMART" id="SM00487">
    <property type="entry name" value="DEXDc"/>
    <property type="match status" value="1"/>
</dbReference>
<dbReference type="InterPro" id="IPR004807">
    <property type="entry name" value="UvrB"/>
</dbReference>
<dbReference type="PANTHER" id="PTHR24029:SF0">
    <property type="entry name" value="UVRABC SYSTEM PROTEIN B"/>
    <property type="match status" value="1"/>
</dbReference>
<dbReference type="KEGG" id="peh:Spb1_17620"/>
<dbReference type="Pfam" id="PF17757">
    <property type="entry name" value="UvrB_inter"/>
    <property type="match status" value="1"/>
</dbReference>
<keyword evidence="20" id="KW-1185">Reference proteome</keyword>
<dbReference type="SMART" id="SM00490">
    <property type="entry name" value="HELICc"/>
    <property type="match status" value="1"/>
</dbReference>
<evidence type="ECO:0000256" key="1">
    <source>
        <dbReference type="ARBA" id="ARBA00004496"/>
    </source>
</evidence>
<dbReference type="RefSeq" id="WP_145298284.1">
    <property type="nucleotide sequence ID" value="NZ_CP036299.1"/>
</dbReference>
<dbReference type="CDD" id="cd17916">
    <property type="entry name" value="DEXHc_UvrB"/>
    <property type="match status" value="1"/>
</dbReference>
<evidence type="ECO:0000256" key="2">
    <source>
        <dbReference type="ARBA" id="ARBA00008533"/>
    </source>
</evidence>
<evidence type="ECO:0000256" key="9">
    <source>
        <dbReference type="ARBA" id="ARBA00023204"/>
    </source>
</evidence>
<evidence type="ECO:0000259" key="16">
    <source>
        <dbReference type="PROSITE" id="PS50151"/>
    </source>
</evidence>
<name>A0A518GMR9_9PLAN</name>
<keyword evidence="8 13" id="KW-0267">Excision nuclease</keyword>
<feature type="compositionally biased region" description="Basic and acidic residues" evidence="15">
    <location>
        <begin position="667"/>
        <end position="676"/>
    </location>
</feature>
<keyword evidence="9 13" id="KW-0234">DNA repair</keyword>
<evidence type="ECO:0000256" key="12">
    <source>
        <dbReference type="ARBA" id="ARBA00029504"/>
    </source>
</evidence>
<accession>A0A518GMR9</accession>
<comment type="subunit">
    <text evidence="11 13 14">Forms a heterotetramer with UvrA during the search for lesions. Interacts with UvrC in an incision complex.</text>
</comment>
<dbReference type="SUPFAM" id="SSF52540">
    <property type="entry name" value="P-loop containing nucleoside triphosphate hydrolases"/>
    <property type="match status" value="2"/>
</dbReference>
<keyword evidence="7 13" id="KW-0067">ATP-binding</keyword>
<dbReference type="InterPro" id="IPR006935">
    <property type="entry name" value="Helicase/UvrB_N"/>
</dbReference>
<dbReference type="PANTHER" id="PTHR24029">
    <property type="entry name" value="UVRABC SYSTEM PROTEIN B"/>
    <property type="match status" value="1"/>
</dbReference>
<dbReference type="InterPro" id="IPR014001">
    <property type="entry name" value="Helicase_ATP-bd"/>
</dbReference>
<dbReference type="GO" id="GO:0005737">
    <property type="term" value="C:cytoplasm"/>
    <property type="evidence" value="ECO:0007669"/>
    <property type="project" value="UniProtKB-SubCell"/>
</dbReference>
<comment type="subcellular location">
    <subcellularLocation>
        <location evidence="1 13 14">Cytoplasm</location>
    </subcellularLocation>
</comment>
<dbReference type="EMBL" id="CP036299">
    <property type="protein sequence ID" value="QDV29844.1"/>
    <property type="molecule type" value="Genomic_DNA"/>
</dbReference>
<dbReference type="GO" id="GO:0009381">
    <property type="term" value="F:excinuclease ABC activity"/>
    <property type="evidence" value="ECO:0007669"/>
    <property type="project" value="UniProtKB-UniRule"/>
</dbReference>
<keyword evidence="4 13" id="KW-0547">Nucleotide-binding</keyword>
<evidence type="ECO:0000256" key="15">
    <source>
        <dbReference type="SAM" id="MobiDB-lite"/>
    </source>
</evidence>
<dbReference type="PROSITE" id="PS50151">
    <property type="entry name" value="UVR"/>
    <property type="match status" value="1"/>
</dbReference>
<proteinExistence type="inferred from homology"/>
<dbReference type="GO" id="GO:0003677">
    <property type="term" value="F:DNA binding"/>
    <property type="evidence" value="ECO:0007669"/>
    <property type="project" value="UniProtKB-UniRule"/>
</dbReference>
<dbReference type="GO" id="GO:0006289">
    <property type="term" value="P:nucleotide-excision repair"/>
    <property type="evidence" value="ECO:0007669"/>
    <property type="project" value="UniProtKB-UniRule"/>
</dbReference>
<dbReference type="OrthoDB" id="9806651at2"/>
<dbReference type="InterPro" id="IPR041471">
    <property type="entry name" value="UvrB_inter"/>
</dbReference>
<evidence type="ECO:0000256" key="13">
    <source>
        <dbReference type="HAMAP-Rule" id="MF_00204"/>
    </source>
</evidence>
<dbReference type="InterPro" id="IPR024759">
    <property type="entry name" value="UvrB_YAD/RRR_dom"/>
</dbReference>
<feature type="compositionally biased region" description="Basic residues" evidence="15">
    <location>
        <begin position="698"/>
        <end position="707"/>
    </location>
</feature>
<feature type="domain" description="UVR" evidence="16">
    <location>
        <begin position="620"/>
        <end position="655"/>
    </location>
</feature>
<evidence type="ECO:0000313" key="20">
    <source>
        <dbReference type="Proteomes" id="UP000315349"/>
    </source>
</evidence>
<evidence type="ECO:0000259" key="17">
    <source>
        <dbReference type="PROSITE" id="PS51192"/>
    </source>
</evidence>
<dbReference type="GO" id="GO:0005524">
    <property type="term" value="F:ATP binding"/>
    <property type="evidence" value="ECO:0007669"/>
    <property type="project" value="UniProtKB-UniRule"/>
</dbReference>
<dbReference type="Pfam" id="PF12344">
    <property type="entry name" value="UvrB"/>
    <property type="match status" value="1"/>
</dbReference>
<evidence type="ECO:0000256" key="6">
    <source>
        <dbReference type="ARBA" id="ARBA00022769"/>
    </source>
</evidence>
<dbReference type="InterPro" id="IPR001943">
    <property type="entry name" value="UVR_dom"/>
</dbReference>
<dbReference type="PROSITE" id="PS51192">
    <property type="entry name" value="HELICASE_ATP_BIND_1"/>
    <property type="match status" value="1"/>
</dbReference>
<feature type="short sequence motif" description="Beta-hairpin" evidence="13">
    <location>
        <begin position="91"/>
        <end position="114"/>
    </location>
</feature>
<comment type="similarity">
    <text evidence="2 13 14">Belongs to the UvrB family.</text>
</comment>
<organism evidence="19 20">
    <name type="scientific">Planctopirus ephydatiae</name>
    <dbReference type="NCBI Taxonomy" id="2528019"/>
    <lineage>
        <taxon>Bacteria</taxon>
        <taxon>Pseudomonadati</taxon>
        <taxon>Planctomycetota</taxon>
        <taxon>Planctomycetia</taxon>
        <taxon>Planctomycetales</taxon>
        <taxon>Planctomycetaceae</taxon>
        <taxon>Planctopirus</taxon>
    </lineage>
</organism>
<comment type="domain">
    <text evidence="13">The beta-hairpin motif is involved in DNA binding.</text>
</comment>
<keyword evidence="5 13" id="KW-0227">DNA damage</keyword>
<evidence type="ECO:0000256" key="4">
    <source>
        <dbReference type="ARBA" id="ARBA00022741"/>
    </source>
</evidence>
<dbReference type="InterPro" id="IPR036876">
    <property type="entry name" value="UVR_dom_sf"/>
</dbReference>
<dbReference type="SUPFAM" id="SSF46600">
    <property type="entry name" value="C-terminal UvrC-binding domain of UvrB"/>
    <property type="match status" value="1"/>
</dbReference>
<feature type="binding site" evidence="13">
    <location>
        <begin position="38"/>
        <end position="45"/>
    </location>
    <ligand>
        <name>ATP</name>
        <dbReference type="ChEBI" id="CHEBI:30616"/>
    </ligand>
</feature>
<dbReference type="NCBIfam" id="TIGR00631">
    <property type="entry name" value="uvrb"/>
    <property type="match status" value="1"/>
</dbReference>
<dbReference type="Pfam" id="PF00271">
    <property type="entry name" value="Helicase_C"/>
    <property type="match status" value="1"/>
</dbReference>
<dbReference type="InterPro" id="IPR027417">
    <property type="entry name" value="P-loop_NTPase"/>
</dbReference>
<evidence type="ECO:0000256" key="5">
    <source>
        <dbReference type="ARBA" id="ARBA00022763"/>
    </source>
</evidence>
<evidence type="ECO:0000256" key="11">
    <source>
        <dbReference type="ARBA" id="ARBA00026033"/>
    </source>
</evidence>
<dbReference type="Gene3D" id="4.10.860.10">
    <property type="entry name" value="UVR domain"/>
    <property type="match status" value="1"/>
</dbReference>
<dbReference type="Gene3D" id="3.40.50.300">
    <property type="entry name" value="P-loop containing nucleotide triphosphate hydrolases"/>
    <property type="match status" value="3"/>
</dbReference>
<dbReference type="GO" id="GO:0016887">
    <property type="term" value="F:ATP hydrolysis activity"/>
    <property type="evidence" value="ECO:0007669"/>
    <property type="project" value="InterPro"/>
</dbReference>
<feature type="domain" description="Helicase ATP-binding" evidence="17">
    <location>
        <begin position="25"/>
        <end position="178"/>
    </location>
</feature>
<protein>
    <recommendedName>
        <fullName evidence="12 13">UvrABC system protein B</fullName>
        <shortName evidence="13">Protein UvrB</shortName>
    </recommendedName>
    <alternativeName>
        <fullName evidence="13">Excinuclease ABC subunit B</fullName>
    </alternativeName>
</protein>
<feature type="domain" description="Helicase C-terminal" evidence="18">
    <location>
        <begin position="429"/>
        <end position="591"/>
    </location>
</feature>
<dbReference type="NCBIfam" id="NF003673">
    <property type="entry name" value="PRK05298.1"/>
    <property type="match status" value="1"/>
</dbReference>
<dbReference type="InterPro" id="IPR001650">
    <property type="entry name" value="Helicase_C-like"/>
</dbReference>
<evidence type="ECO:0000259" key="18">
    <source>
        <dbReference type="PROSITE" id="PS51194"/>
    </source>
</evidence>
<evidence type="ECO:0000256" key="10">
    <source>
        <dbReference type="ARBA" id="ARBA00023236"/>
    </source>
</evidence>
<dbReference type="Proteomes" id="UP000315349">
    <property type="component" value="Chromosome"/>
</dbReference>
<dbReference type="HAMAP" id="MF_00204">
    <property type="entry name" value="UvrB"/>
    <property type="match status" value="1"/>
</dbReference>
<evidence type="ECO:0000313" key="19">
    <source>
        <dbReference type="EMBL" id="QDV29844.1"/>
    </source>
</evidence>
<dbReference type="PROSITE" id="PS51194">
    <property type="entry name" value="HELICASE_CTER"/>
    <property type="match status" value="1"/>
</dbReference>
<evidence type="ECO:0000256" key="3">
    <source>
        <dbReference type="ARBA" id="ARBA00022490"/>
    </source>
</evidence>
<dbReference type="GO" id="GO:0009432">
    <property type="term" value="P:SOS response"/>
    <property type="evidence" value="ECO:0007669"/>
    <property type="project" value="UniProtKB-UniRule"/>
</dbReference>
<dbReference type="Pfam" id="PF02151">
    <property type="entry name" value="UVR"/>
    <property type="match status" value="1"/>
</dbReference>
<reference evidence="19 20" key="1">
    <citation type="submission" date="2019-02" db="EMBL/GenBank/DDBJ databases">
        <title>Deep-cultivation of Planctomycetes and their phenomic and genomic characterization uncovers novel biology.</title>
        <authorList>
            <person name="Wiegand S."/>
            <person name="Jogler M."/>
            <person name="Boedeker C."/>
            <person name="Pinto D."/>
            <person name="Vollmers J."/>
            <person name="Rivas-Marin E."/>
            <person name="Kohn T."/>
            <person name="Peeters S.H."/>
            <person name="Heuer A."/>
            <person name="Rast P."/>
            <person name="Oberbeckmann S."/>
            <person name="Bunk B."/>
            <person name="Jeske O."/>
            <person name="Meyerdierks A."/>
            <person name="Storesund J.E."/>
            <person name="Kallscheuer N."/>
            <person name="Luecker S."/>
            <person name="Lage O.M."/>
            <person name="Pohl T."/>
            <person name="Merkel B.J."/>
            <person name="Hornburger P."/>
            <person name="Mueller R.-W."/>
            <person name="Bruemmer F."/>
            <person name="Labrenz M."/>
            <person name="Spormann A.M."/>
            <person name="Op den Camp H."/>
            <person name="Overmann J."/>
            <person name="Amann R."/>
            <person name="Jetten M.S.M."/>
            <person name="Mascher T."/>
            <person name="Medema M.H."/>
            <person name="Devos D.P."/>
            <person name="Kaster A.-K."/>
            <person name="Ovreas L."/>
            <person name="Rohde M."/>
            <person name="Galperin M.Y."/>
            <person name="Jogler C."/>
        </authorList>
    </citation>
    <scope>NUCLEOTIDE SEQUENCE [LARGE SCALE GENOMIC DNA]</scope>
    <source>
        <strain evidence="19 20">Spb1</strain>
    </source>
</reference>
<evidence type="ECO:0000256" key="8">
    <source>
        <dbReference type="ARBA" id="ARBA00022881"/>
    </source>
</evidence>
<keyword evidence="3 13" id="KW-0963">Cytoplasm</keyword>
<dbReference type="CDD" id="cd18790">
    <property type="entry name" value="SF2_C_UvrB"/>
    <property type="match status" value="1"/>
</dbReference>
<evidence type="ECO:0000256" key="7">
    <source>
        <dbReference type="ARBA" id="ARBA00022840"/>
    </source>
</evidence>
<keyword evidence="6 13" id="KW-0228">DNA excision</keyword>
<feature type="region of interest" description="Disordered" evidence="15">
    <location>
        <begin position="660"/>
        <end position="707"/>
    </location>
</feature>
<dbReference type="AlphaFoldDB" id="A0A518GMR9"/>